<keyword evidence="2" id="KW-1133">Transmembrane helix</keyword>
<evidence type="ECO:0000256" key="2">
    <source>
        <dbReference type="SAM" id="Phobius"/>
    </source>
</evidence>
<protein>
    <submittedName>
        <fullName evidence="3">Uncharacterized protein</fullName>
    </submittedName>
</protein>
<sequence>MPKKSHKPVIIIVILVIIVAIIGGFYYTIFNSKKNTSSSADTGLTQVIQNQNADKFLAMFDGNTTKSSISKIGAKSILLDWNQNSTVDIGKISSTLKKGQKIAGTNNNYHIKYEETTKMLFIKQSKLTTMTSKLIVPSKLKKASIKVDGKSVSYSDLTKNNLFPGVYNFKIKLNKAESTQRVTILGDGRSATLLVPKKQTTTLKTSVEKSSNKEVDNNNQDNSDVNKKESTPSNNDPTYKDASQLTSSDLVGTWDGVDGENDPVGALPEKIVFTATTISVQRAHSIQNNMNIGSAKYSENDGLMVFYSDDDVNIPNGFAVKLVKRQYNGQERVMLEQDDQGMTGWYIRQ</sequence>
<organism evidence="3 4">
    <name type="scientific">Candidatus Companilactobacillus pullicola</name>
    <dbReference type="NCBI Taxonomy" id="2838523"/>
    <lineage>
        <taxon>Bacteria</taxon>
        <taxon>Bacillati</taxon>
        <taxon>Bacillota</taxon>
        <taxon>Bacilli</taxon>
        <taxon>Lactobacillales</taxon>
        <taxon>Lactobacillaceae</taxon>
        <taxon>Companilactobacillus</taxon>
    </lineage>
</organism>
<feature type="region of interest" description="Disordered" evidence="1">
    <location>
        <begin position="203"/>
        <end position="245"/>
    </location>
</feature>
<feature type="transmembrane region" description="Helical" evidence="2">
    <location>
        <begin position="9"/>
        <end position="29"/>
    </location>
</feature>
<reference evidence="3" key="1">
    <citation type="journal article" date="2021" name="PeerJ">
        <title>Extensive microbial diversity within the chicken gut microbiome revealed by metagenomics and culture.</title>
        <authorList>
            <person name="Gilroy R."/>
            <person name="Ravi A."/>
            <person name="Getino M."/>
            <person name="Pursley I."/>
            <person name="Horton D.L."/>
            <person name="Alikhan N.F."/>
            <person name="Baker D."/>
            <person name="Gharbi K."/>
            <person name="Hall N."/>
            <person name="Watson M."/>
            <person name="Adriaenssens E.M."/>
            <person name="Foster-Nyarko E."/>
            <person name="Jarju S."/>
            <person name="Secka A."/>
            <person name="Antonio M."/>
            <person name="Oren A."/>
            <person name="Chaudhuri R.R."/>
            <person name="La Ragione R."/>
            <person name="Hildebrand F."/>
            <person name="Pallen M.J."/>
        </authorList>
    </citation>
    <scope>NUCLEOTIDE SEQUENCE</scope>
    <source>
        <strain evidence="3">3204</strain>
    </source>
</reference>
<feature type="compositionally biased region" description="Basic and acidic residues" evidence="1">
    <location>
        <begin position="206"/>
        <end position="216"/>
    </location>
</feature>
<evidence type="ECO:0000313" key="4">
    <source>
        <dbReference type="Proteomes" id="UP000824013"/>
    </source>
</evidence>
<proteinExistence type="predicted"/>
<name>A0A9D2CL43_9LACO</name>
<accession>A0A9D2CL43</accession>
<comment type="caution">
    <text evidence="3">The sequence shown here is derived from an EMBL/GenBank/DDBJ whole genome shotgun (WGS) entry which is preliminary data.</text>
</comment>
<evidence type="ECO:0000313" key="3">
    <source>
        <dbReference type="EMBL" id="HIY91499.1"/>
    </source>
</evidence>
<keyword evidence="2" id="KW-0472">Membrane</keyword>
<dbReference type="AlphaFoldDB" id="A0A9D2CL43"/>
<gene>
    <name evidence="3" type="ORF">H9820_00990</name>
</gene>
<dbReference type="Proteomes" id="UP000824013">
    <property type="component" value="Unassembled WGS sequence"/>
</dbReference>
<reference evidence="3" key="2">
    <citation type="submission" date="2021-04" db="EMBL/GenBank/DDBJ databases">
        <authorList>
            <person name="Gilroy R."/>
        </authorList>
    </citation>
    <scope>NUCLEOTIDE SEQUENCE</scope>
    <source>
        <strain evidence="3">3204</strain>
    </source>
</reference>
<evidence type="ECO:0000256" key="1">
    <source>
        <dbReference type="SAM" id="MobiDB-lite"/>
    </source>
</evidence>
<keyword evidence="2" id="KW-0812">Transmembrane</keyword>
<feature type="compositionally biased region" description="Polar residues" evidence="1">
    <location>
        <begin position="231"/>
        <end position="245"/>
    </location>
</feature>
<dbReference type="EMBL" id="DXCM01000010">
    <property type="protein sequence ID" value="HIY91499.1"/>
    <property type="molecule type" value="Genomic_DNA"/>
</dbReference>